<accession>A0A0C3CEJ0</accession>
<evidence type="ECO:0000313" key="1">
    <source>
        <dbReference type="EMBL" id="KIM42594.1"/>
    </source>
</evidence>
<organism evidence="1 2">
    <name type="scientific">Hebeloma cylindrosporum</name>
    <dbReference type="NCBI Taxonomy" id="76867"/>
    <lineage>
        <taxon>Eukaryota</taxon>
        <taxon>Fungi</taxon>
        <taxon>Dikarya</taxon>
        <taxon>Basidiomycota</taxon>
        <taxon>Agaricomycotina</taxon>
        <taxon>Agaricomycetes</taxon>
        <taxon>Agaricomycetidae</taxon>
        <taxon>Agaricales</taxon>
        <taxon>Agaricineae</taxon>
        <taxon>Hymenogastraceae</taxon>
        <taxon>Hebeloma</taxon>
    </lineage>
</organism>
<dbReference type="HOGENOM" id="CLU_083147_6_0_1"/>
<evidence type="ECO:0008006" key="3">
    <source>
        <dbReference type="Google" id="ProtNLM"/>
    </source>
</evidence>
<dbReference type="PANTHER" id="PTHR15907">
    <property type="entry name" value="DUF614 FAMILY PROTEIN-RELATED"/>
    <property type="match status" value="1"/>
</dbReference>
<keyword evidence="2" id="KW-1185">Reference proteome</keyword>
<dbReference type="InterPro" id="IPR006461">
    <property type="entry name" value="PLAC_motif_containing"/>
</dbReference>
<dbReference type="Pfam" id="PF04749">
    <property type="entry name" value="PLAC8"/>
    <property type="match status" value="1"/>
</dbReference>
<dbReference type="AlphaFoldDB" id="A0A0C3CEJ0"/>
<sequence>MSIPRDGNRNVRGLPYDEEGKREWSHDLFDCLGDIDTCLLAWCCPCLAHGRNRRRLNHLNMHGVPDPDRRRVTAGDSIVYAALEAACNMGWLLQIATRRDIRQRYGIRGTESSDFCTPFCCQACDLVQGSRELQLEEEVFDTFPQYGST</sequence>
<dbReference type="Proteomes" id="UP000053424">
    <property type="component" value="Unassembled WGS sequence"/>
</dbReference>
<name>A0A0C3CEJ0_HEBCY</name>
<reference evidence="2" key="2">
    <citation type="submission" date="2015-01" db="EMBL/GenBank/DDBJ databases">
        <title>Evolutionary Origins and Diversification of the Mycorrhizal Mutualists.</title>
        <authorList>
            <consortium name="DOE Joint Genome Institute"/>
            <consortium name="Mycorrhizal Genomics Consortium"/>
            <person name="Kohler A."/>
            <person name="Kuo A."/>
            <person name="Nagy L.G."/>
            <person name="Floudas D."/>
            <person name="Copeland A."/>
            <person name="Barry K.W."/>
            <person name="Cichocki N."/>
            <person name="Veneault-Fourrey C."/>
            <person name="LaButti K."/>
            <person name="Lindquist E.A."/>
            <person name="Lipzen A."/>
            <person name="Lundell T."/>
            <person name="Morin E."/>
            <person name="Murat C."/>
            <person name="Riley R."/>
            <person name="Ohm R."/>
            <person name="Sun H."/>
            <person name="Tunlid A."/>
            <person name="Henrissat B."/>
            <person name="Grigoriev I.V."/>
            <person name="Hibbett D.S."/>
            <person name="Martin F."/>
        </authorList>
    </citation>
    <scope>NUCLEOTIDE SEQUENCE [LARGE SCALE GENOMIC DNA]</scope>
    <source>
        <strain evidence="2">h7</strain>
    </source>
</reference>
<dbReference type="OrthoDB" id="1045822at2759"/>
<reference evidence="1 2" key="1">
    <citation type="submission" date="2014-04" db="EMBL/GenBank/DDBJ databases">
        <authorList>
            <consortium name="DOE Joint Genome Institute"/>
            <person name="Kuo A."/>
            <person name="Gay G."/>
            <person name="Dore J."/>
            <person name="Kohler A."/>
            <person name="Nagy L.G."/>
            <person name="Floudas D."/>
            <person name="Copeland A."/>
            <person name="Barry K.W."/>
            <person name="Cichocki N."/>
            <person name="Veneault-Fourrey C."/>
            <person name="LaButti K."/>
            <person name="Lindquist E.A."/>
            <person name="Lipzen A."/>
            <person name="Lundell T."/>
            <person name="Morin E."/>
            <person name="Murat C."/>
            <person name="Sun H."/>
            <person name="Tunlid A."/>
            <person name="Henrissat B."/>
            <person name="Grigoriev I.V."/>
            <person name="Hibbett D.S."/>
            <person name="Martin F."/>
            <person name="Nordberg H.P."/>
            <person name="Cantor M.N."/>
            <person name="Hua S.X."/>
        </authorList>
    </citation>
    <scope>NUCLEOTIDE SEQUENCE [LARGE SCALE GENOMIC DNA]</scope>
    <source>
        <strain evidence="2">h7</strain>
    </source>
</reference>
<dbReference type="STRING" id="686832.A0A0C3CEJ0"/>
<dbReference type="NCBIfam" id="TIGR01571">
    <property type="entry name" value="A_thal_Cys_rich"/>
    <property type="match status" value="1"/>
</dbReference>
<gene>
    <name evidence="1" type="ORF">M413DRAFT_444301</name>
</gene>
<proteinExistence type="predicted"/>
<dbReference type="EMBL" id="KN831777">
    <property type="protein sequence ID" value="KIM42594.1"/>
    <property type="molecule type" value="Genomic_DNA"/>
</dbReference>
<protein>
    <recommendedName>
        <fullName evidence="3">PLAC8 family protein</fullName>
    </recommendedName>
</protein>
<evidence type="ECO:0000313" key="2">
    <source>
        <dbReference type="Proteomes" id="UP000053424"/>
    </source>
</evidence>